<organism evidence="3">
    <name type="scientific">Haemonchus placei</name>
    <name type="common">Barber's pole worm</name>
    <dbReference type="NCBI Taxonomy" id="6290"/>
    <lineage>
        <taxon>Eukaryota</taxon>
        <taxon>Metazoa</taxon>
        <taxon>Ecdysozoa</taxon>
        <taxon>Nematoda</taxon>
        <taxon>Chromadorea</taxon>
        <taxon>Rhabditida</taxon>
        <taxon>Rhabditina</taxon>
        <taxon>Rhabditomorpha</taxon>
        <taxon>Strongyloidea</taxon>
        <taxon>Trichostrongylidae</taxon>
        <taxon>Haemonchus</taxon>
    </lineage>
</organism>
<reference evidence="3" key="1">
    <citation type="submission" date="2017-02" db="UniProtKB">
        <authorList>
            <consortium name="WormBaseParasite"/>
        </authorList>
    </citation>
    <scope>IDENTIFICATION</scope>
</reference>
<dbReference type="Proteomes" id="UP000268014">
    <property type="component" value="Unassembled WGS sequence"/>
</dbReference>
<evidence type="ECO:0000313" key="1">
    <source>
        <dbReference type="EMBL" id="VDO32718.1"/>
    </source>
</evidence>
<name>A0A0N4WB97_HAEPC</name>
<evidence type="ECO:0000313" key="2">
    <source>
        <dbReference type="Proteomes" id="UP000268014"/>
    </source>
</evidence>
<reference evidence="1 2" key="2">
    <citation type="submission" date="2018-11" db="EMBL/GenBank/DDBJ databases">
        <authorList>
            <consortium name="Pathogen Informatics"/>
        </authorList>
    </citation>
    <scope>NUCLEOTIDE SEQUENCE [LARGE SCALE GENOMIC DNA]</scope>
    <source>
        <strain evidence="1 2">MHpl1</strain>
    </source>
</reference>
<keyword evidence="2" id="KW-1185">Reference proteome</keyword>
<dbReference type="AlphaFoldDB" id="A0A0N4WB97"/>
<dbReference type="OrthoDB" id="10607382at2759"/>
<dbReference type="OMA" id="TPAPFME"/>
<dbReference type="EMBL" id="UZAF01016710">
    <property type="protein sequence ID" value="VDO32718.1"/>
    <property type="molecule type" value="Genomic_DNA"/>
</dbReference>
<evidence type="ECO:0000313" key="3">
    <source>
        <dbReference type="WBParaSite" id="HPLM_0000770801-mRNA-1"/>
    </source>
</evidence>
<proteinExistence type="predicted"/>
<gene>
    <name evidence="1" type="ORF">HPLM_LOCUS7700</name>
</gene>
<dbReference type="WBParaSite" id="HPLM_0000770801-mRNA-1">
    <property type="protein sequence ID" value="HPLM_0000770801-mRNA-1"/>
    <property type="gene ID" value="HPLM_0000770801"/>
</dbReference>
<accession>A0A0N4WB97</accession>
<sequence length="83" mass="8808">MLFDGVESDGVVDGEGASRARLVFEARASFLEAGEPVMHRSDGSDVLPQCAVDVMDCCCRSSVVAVTPAPFMEDDGSKRVLVN</sequence>
<protein>
    <submittedName>
        <fullName evidence="1 3">Uncharacterized protein</fullName>
    </submittedName>
</protein>